<reference evidence="1 2" key="1">
    <citation type="submission" date="2018-09" db="EMBL/GenBank/DDBJ databases">
        <title>Phylogeny of the Shewanellaceae, and recommendation for two new genera, Pseudoshewanella and Parashewanella.</title>
        <authorList>
            <person name="Wang G."/>
        </authorList>
    </citation>
    <scope>NUCLEOTIDE SEQUENCE [LARGE SCALE GENOMIC DNA]</scope>
    <source>
        <strain evidence="1 2">KCTC 22492</strain>
    </source>
</reference>
<dbReference type="AlphaFoldDB" id="A0A3A6UNM1"/>
<dbReference type="RefSeq" id="WP_121851783.1">
    <property type="nucleotide sequence ID" value="NZ_CP037952.1"/>
</dbReference>
<protein>
    <submittedName>
        <fullName evidence="1">Uncharacterized protein</fullName>
    </submittedName>
</protein>
<proteinExistence type="predicted"/>
<keyword evidence="2" id="KW-1185">Reference proteome</keyword>
<evidence type="ECO:0000313" key="1">
    <source>
        <dbReference type="EMBL" id="RJY19413.1"/>
    </source>
</evidence>
<accession>A0A3A6UNM1</accession>
<dbReference type="Proteomes" id="UP000273022">
    <property type="component" value="Unassembled WGS sequence"/>
</dbReference>
<evidence type="ECO:0000313" key="2">
    <source>
        <dbReference type="Proteomes" id="UP000273022"/>
    </source>
</evidence>
<dbReference type="EMBL" id="QYYH01000003">
    <property type="protein sequence ID" value="RJY19413.1"/>
    <property type="molecule type" value="Genomic_DNA"/>
</dbReference>
<name>A0A3A6UNM1_9GAMM</name>
<gene>
    <name evidence="1" type="ORF">D5R81_00920</name>
</gene>
<comment type="caution">
    <text evidence="1">The sequence shown here is derived from an EMBL/GenBank/DDBJ whole genome shotgun (WGS) entry which is preliminary data.</text>
</comment>
<sequence length="103" mass="11447">MAANEIDSKQGVLAKPNFIDENILTAPEWLSFLGVDQIEKTYQQISAYRNTLKVPIKIAKCDSTVEAISDNKEMGFEFICDESIEDSYVHISSTNSGLSIDPD</sequence>
<organism evidence="1 2">
    <name type="scientific">Parashewanella spongiae</name>
    <dbReference type="NCBI Taxonomy" id="342950"/>
    <lineage>
        <taxon>Bacteria</taxon>
        <taxon>Pseudomonadati</taxon>
        <taxon>Pseudomonadota</taxon>
        <taxon>Gammaproteobacteria</taxon>
        <taxon>Alteromonadales</taxon>
        <taxon>Shewanellaceae</taxon>
        <taxon>Parashewanella</taxon>
    </lineage>
</organism>